<dbReference type="EMBL" id="LT629772">
    <property type="protein sequence ID" value="SDR94620.1"/>
    <property type="molecule type" value="Genomic_DNA"/>
</dbReference>
<feature type="region of interest" description="Disordered" evidence="1">
    <location>
        <begin position="1"/>
        <end position="60"/>
    </location>
</feature>
<name>A0A1H1N6W0_9ACTN</name>
<evidence type="ECO:0000256" key="1">
    <source>
        <dbReference type="SAM" id="MobiDB-lite"/>
    </source>
</evidence>
<organism evidence="2 3">
    <name type="scientific">Microlunatus soli</name>
    <dbReference type="NCBI Taxonomy" id="630515"/>
    <lineage>
        <taxon>Bacteria</taxon>
        <taxon>Bacillati</taxon>
        <taxon>Actinomycetota</taxon>
        <taxon>Actinomycetes</taxon>
        <taxon>Propionibacteriales</taxon>
        <taxon>Propionibacteriaceae</taxon>
        <taxon>Microlunatus</taxon>
    </lineage>
</organism>
<reference evidence="2 3" key="1">
    <citation type="submission" date="2016-10" db="EMBL/GenBank/DDBJ databases">
        <authorList>
            <person name="de Groot N.N."/>
        </authorList>
    </citation>
    <scope>NUCLEOTIDE SEQUENCE [LARGE SCALE GENOMIC DNA]</scope>
    <source>
        <strain evidence="2 3">DSM 21800</strain>
    </source>
</reference>
<dbReference type="RefSeq" id="WP_091519066.1">
    <property type="nucleotide sequence ID" value="NZ_LT629772.1"/>
</dbReference>
<protein>
    <submittedName>
        <fullName evidence="2">Uncharacterized protein</fullName>
    </submittedName>
</protein>
<keyword evidence="3" id="KW-1185">Reference proteome</keyword>
<feature type="compositionally biased region" description="Basic and acidic residues" evidence="1">
    <location>
        <begin position="1"/>
        <end position="15"/>
    </location>
</feature>
<feature type="compositionally biased region" description="Acidic residues" evidence="1">
    <location>
        <begin position="51"/>
        <end position="60"/>
    </location>
</feature>
<evidence type="ECO:0000313" key="2">
    <source>
        <dbReference type="EMBL" id="SDR94620.1"/>
    </source>
</evidence>
<gene>
    <name evidence="2" type="ORF">SAMN04489812_0401</name>
</gene>
<evidence type="ECO:0000313" key="3">
    <source>
        <dbReference type="Proteomes" id="UP000199103"/>
    </source>
</evidence>
<dbReference type="AlphaFoldDB" id="A0A1H1N6W0"/>
<dbReference type="STRING" id="630515.SAMN04489812_0401"/>
<sequence length="60" mass="6651">MTEHPDIPEADRAEQEQEAWPAQPTNDPDREIDSSAADVADQLDQAHEVPPDEDQEIGEA</sequence>
<proteinExistence type="predicted"/>
<dbReference type="Proteomes" id="UP000199103">
    <property type="component" value="Chromosome I"/>
</dbReference>
<accession>A0A1H1N6W0</accession>